<name>A0A2X3EMG6_KLEPN</name>
<proteinExistence type="predicted"/>
<dbReference type="AlphaFoldDB" id="A0A2X3EMG6"/>
<dbReference type="EMBL" id="UAWQ01000002">
    <property type="protein sequence ID" value="SQC36544.1"/>
    <property type="molecule type" value="Genomic_DNA"/>
</dbReference>
<evidence type="ECO:0000313" key="1">
    <source>
        <dbReference type="EMBL" id="SQC36544.1"/>
    </source>
</evidence>
<organism evidence="1 2">
    <name type="scientific">Klebsiella pneumoniae</name>
    <dbReference type="NCBI Taxonomy" id="573"/>
    <lineage>
        <taxon>Bacteria</taxon>
        <taxon>Pseudomonadati</taxon>
        <taxon>Pseudomonadota</taxon>
        <taxon>Gammaproteobacteria</taxon>
        <taxon>Enterobacterales</taxon>
        <taxon>Enterobacteriaceae</taxon>
        <taxon>Klebsiella/Raoultella group</taxon>
        <taxon>Klebsiella</taxon>
        <taxon>Klebsiella pneumoniae complex</taxon>
    </lineage>
</organism>
<dbReference type="Proteomes" id="UP000251721">
    <property type="component" value="Unassembled WGS sequence"/>
</dbReference>
<protein>
    <submittedName>
        <fullName evidence="1">Uncharacterized protein</fullName>
    </submittedName>
</protein>
<reference evidence="1 2" key="1">
    <citation type="submission" date="2018-06" db="EMBL/GenBank/DDBJ databases">
        <authorList>
            <consortium name="Pathogen Informatics"/>
            <person name="Doyle S."/>
        </authorList>
    </citation>
    <scope>NUCLEOTIDE SEQUENCE [LARGE SCALE GENOMIC DNA]</scope>
    <source>
        <strain evidence="1 2">NCTC13465</strain>
    </source>
</reference>
<gene>
    <name evidence="1" type="ORF">NCTC13465_00189</name>
</gene>
<evidence type="ECO:0000313" key="2">
    <source>
        <dbReference type="Proteomes" id="UP000251721"/>
    </source>
</evidence>
<accession>A0A2X3EMG6</accession>
<sequence length="161" mass="17695">MPARWPARTGQTAAPTPTECAYAVAVRQHAAHQRAGQQAEDPGAEDPAHLHFIQRKGLRHADGGDPRRLQIQPFHQGHHKTEPDGDHQARGVAVVILVIGYLSDSRTNGAGDWRLMLCQPHVLSYLLRLSRSSATSTIISSWPPTIRRLPSSTRISTALRP</sequence>